<keyword evidence="2" id="KW-1185">Reference proteome</keyword>
<accession>A0ACC2P6T7</accession>
<name>A0ACC2P6T7_9HYME</name>
<comment type="caution">
    <text evidence="1">The sequence shown here is derived from an EMBL/GenBank/DDBJ whole genome shotgun (WGS) entry which is preliminary data.</text>
</comment>
<proteinExistence type="predicted"/>
<dbReference type="Proteomes" id="UP001239111">
    <property type="component" value="Chromosome 2"/>
</dbReference>
<sequence length="530" mass="58669">MTHLKYMKELNNLTRMDDAIKGPVPRWQKKCMESSNSSLSANASLNSSRKAMSTSSMNNSNASSSKTPKKGAENRNSKKTPSKGTKKSPSRSTTPTSKTPCGDRFIPTRSATNFELGYYKMQQQNSDLEENKSDSSSPSKREMQRLIGENLHGGDVNNMRVLSYQNKAPAPPEGFQNPLRVVYSQSKTPASVKSSTRYIPQAPDRILDAPEIVDDYYLNLVDWSTTNILAVALGANVYLWNAGTGTIEQLFELESNDYVCSVSWIQEGPYLAVGTTVGNTELWDCQQMKRVRVMNGHSARVGSLSWSSHILTSGCRAGQIVNHDVRQRDHLVCSINAHSQEVCGLKWSLDGRYLASGGNDNMLQIWPSITGQNSGRLQPLYSLNQHQAAVKALAWCPWQNHILASGGGTADRTIKFWNCNTGACINSIDTKSQVCSLLWSPTYKELVSGHGYAQNQLTIWKYPAMNKVAELTGHTSRVLHLAMSPDGTTVLSAGADETLRLWKCFQPDPHKKKEPVETKSVTSRLKQSIR</sequence>
<reference evidence="1" key="1">
    <citation type="submission" date="2023-04" db="EMBL/GenBank/DDBJ databases">
        <title>A chromosome-level genome assembly of the parasitoid wasp Eretmocerus hayati.</title>
        <authorList>
            <person name="Zhong Y."/>
            <person name="Liu S."/>
            <person name="Liu Y."/>
        </authorList>
    </citation>
    <scope>NUCLEOTIDE SEQUENCE</scope>
    <source>
        <strain evidence="1">ZJU_SS_LIU_2023</strain>
    </source>
</reference>
<evidence type="ECO:0000313" key="1">
    <source>
        <dbReference type="EMBL" id="KAJ8678808.1"/>
    </source>
</evidence>
<gene>
    <name evidence="1" type="ORF">QAD02_014595</name>
</gene>
<evidence type="ECO:0000313" key="2">
    <source>
        <dbReference type="Proteomes" id="UP001239111"/>
    </source>
</evidence>
<organism evidence="1 2">
    <name type="scientific">Eretmocerus hayati</name>
    <dbReference type="NCBI Taxonomy" id="131215"/>
    <lineage>
        <taxon>Eukaryota</taxon>
        <taxon>Metazoa</taxon>
        <taxon>Ecdysozoa</taxon>
        <taxon>Arthropoda</taxon>
        <taxon>Hexapoda</taxon>
        <taxon>Insecta</taxon>
        <taxon>Pterygota</taxon>
        <taxon>Neoptera</taxon>
        <taxon>Endopterygota</taxon>
        <taxon>Hymenoptera</taxon>
        <taxon>Apocrita</taxon>
        <taxon>Proctotrupomorpha</taxon>
        <taxon>Chalcidoidea</taxon>
        <taxon>Aphelinidae</taxon>
        <taxon>Aphelininae</taxon>
        <taxon>Eretmocerus</taxon>
    </lineage>
</organism>
<dbReference type="EMBL" id="CM056742">
    <property type="protein sequence ID" value="KAJ8678808.1"/>
    <property type="molecule type" value="Genomic_DNA"/>
</dbReference>
<protein>
    <submittedName>
        <fullName evidence="1">Uncharacterized protein</fullName>
    </submittedName>
</protein>